<proteinExistence type="predicted"/>
<keyword evidence="2" id="KW-1185">Reference proteome</keyword>
<dbReference type="EMBL" id="MU394351">
    <property type="protein sequence ID" value="KAI6083498.1"/>
    <property type="molecule type" value="Genomic_DNA"/>
</dbReference>
<gene>
    <name evidence="1" type="ORF">F4821DRAFT_244721</name>
</gene>
<reference evidence="1 2" key="1">
    <citation type="journal article" date="2022" name="New Phytol.">
        <title>Ecological generalism drives hyperdiversity of secondary metabolite gene clusters in xylarialean endophytes.</title>
        <authorList>
            <person name="Franco M.E.E."/>
            <person name="Wisecaver J.H."/>
            <person name="Arnold A.E."/>
            <person name="Ju Y.M."/>
            <person name="Slot J.C."/>
            <person name="Ahrendt S."/>
            <person name="Moore L.P."/>
            <person name="Eastman K.E."/>
            <person name="Scott K."/>
            <person name="Konkel Z."/>
            <person name="Mondo S.J."/>
            <person name="Kuo A."/>
            <person name="Hayes R.D."/>
            <person name="Haridas S."/>
            <person name="Andreopoulos B."/>
            <person name="Riley R."/>
            <person name="LaButti K."/>
            <person name="Pangilinan J."/>
            <person name="Lipzen A."/>
            <person name="Amirebrahimi M."/>
            <person name="Yan J."/>
            <person name="Adam C."/>
            <person name="Keymanesh K."/>
            <person name="Ng V."/>
            <person name="Louie K."/>
            <person name="Northen T."/>
            <person name="Drula E."/>
            <person name="Henrissat B."/>
            <person name="Hsieh H.M."/>
            <person name="Youens-Clark K."/>
            <person name="Lutzoni F."/>
            <person name="Miadlikowska J."/>
            <person name="Eastwood D.C."/>
            <person name="Hamelin R.C."/>
            <person name="Grigoriev I.V."/>
            <person name="U'Ren J.M."/>
        </authorList>
    </citation>
    <scope>NUCLEOTIDE SEQUENCE [LARGE SCALE GENOMIC DNA]</scope>
    <source>
        <strain evidence="1 2">ER1909</strain>
    </source>
</reference>
<accession>A0ACC0CT96</accession>
<evidence type="ECO:0000313" key="1">
    <source>
        <dbReference type="EMBL" id="KAI6083498.1"/>
    </source>
</evidence>
<keyword evidence="1" id="KW-0489">Methyltransferase</keyword>
<name>A0ACC0CT96_9PEZI</name>
<keyword evidence="1" id="KW-0808">Transferase</keyword>
<protein>
    <submittedName>
        <fullName evidence="1">S-adenosyl-L-methionine-dependent methyltransferase</fullName>
    </submittedName>
</protein>
<dbReference type="Proteomes" id="UP001497680">
    <property type="component" value="Unassembled WGS sequence"/>
</dbReference>
<evidence type="ECO:0000313" key="2">
    <source>
        <dbReference type="Proteomes" id="UP001497680"/>
    </source>
</evidence>
<organism evidence="1 2">
    <name type="scientific">Hypoxylon rubiginosum</name>
    <dbReference type="NCBI Taxonomy" id="110542"/>
    <lineage>
        <taxon>Eukaryota</taxon>
        <taxon>Fungi</taxon>
        <taxon>Dikarya</taxon>
        <taxon>Ascomycota</taxon>
        <taxon>Pezizomycotina</taxon>
        <taxon>Sordariomycetes</taxon>
        <taxon>Xylariomycetidae</taxon>
        <taxon>Xylariales</taxon>
        <taxon>Hypoxylaceae</taxon>
        <taxon>Hypoxylon</taxon>
    </lineage>
</organism>
<sequence>MNAPEGEVKFVPRQALSPTPQLYDELVSDSMEKLAKESITFVSIPSGSVIHDNGCGTGAASAAIVSALSAKDITIKGTDTNEEALKIYRKNAAEGAWPAEAVTMDSNGLKYDDNTFSFSIANALLFVLPNDGIDAVKEMHRTLKPGGQAIVNSWAYVPNMPVLEAAAKATRPPGTPLPRAGLEKWSQMDFLRGVVEKGGFQSDNITTYTADVFVTTVELDRYAHMLWSFIGGTTAVGWLESDEENWDGAIEVIKQELRKTDGFQQLADGTCKLKFVANIVVATK</sequence>
<comment type="caution">
    <text evidence="1">The sequence shown here is derived from an EMBL/GenBank/DDBJ whole genome shotgun (WGS) entry which is preliminary data.</text>
</comment>